<dbReference type="EMBL" id="JAWDJO010000068">
    <property type="protein sequence ID" value="KAL1895760.1"/>
    <property type="molecule type" value="Genomic_DNA"/>
</dbReference>
<evidence type="ECO:0000313" key="1">
    <source>
        <dbReference type="EMBL" id="KAL1895760.1"/>
    </source>
</evidence>
<organism evidence="1 2">
    <name type="scientific">Ceratocystis pirilliformis</name>
    <dbReference type="NCBI Taxonomy" id="259994"/>
    <lineage>
        <taxon>Eukaryota</taxon>
        <taxon>Fungi</taxon>
        <taxon>Dikarya</taxon>
        <taxon>Ascomycota</taxon>
        <taxon>Pezizomycotina</taxon>
        <taxon>Sordariomycetes</taxon>
        <taxon>Hypocreomycetidae</taxon>
        <taxon>Microascales</taxon>
        <taxon>Ceratocystidaceae</taxon>
        <taxon>Ceratocystis</taxon>
    </lineage>
</organism>
<gene>
    <name evidence="1" type="ORF">Cpir12675_003093</name>
</gene>
<comment type="caution">
    <text evidence="1">The sequence shown here is derived from an EMBL/GenBank/DDBJ whole genome shotgun (WGS) entry which is preliminary data.</text>
</comment>
<evidence type="ECO:0000313" key="2">
    <source>
        <dbReference type="Proteomes" id="UP001583280"/>
    </source>
</evidence>
<accession>A0ABR3Z603</accession>
<name>A0ABR3Z603_9PEZI</name>
<dbReference type="Proteomes" id="UP001583280">
    <property type="component" value="Unassembled WGS sequence"/>
</dbReference>
<keyword evidence="2" id="KW-1185">Reference proteome</keyword>
<reference evidence="1 2" key="1">
    <citation type="journal article" date="2024" name="IMA Fungus">
        <title>IMA Genome - F19 : A genome assembly and annotation guide to empower mycologists, including annotated draft genome sequences of Ceratocystis pirilliformis, Diaporthe australafricana, Fusarium ophioides, Paecilomyces lecythidis, and Sporothrix stenoceras.</title>
        <authorList>
            <person name="Aylward J."/>
            <person name="Wilson A.M."/>
            <person name="Visagie C.M."/>
            <person name="Spraker J."/>
            <person name="Barnes I."/>
            <person name="Buitendag C."/>
            <person name="Ceriani C."/>
            <person name="Del Mar Angel L."/>
            <person name="du Plessis D."/>
            <person name="Fuchs T."/>
            <person name="Gasser K."/>
            <person name="Kramer D."/>
            <person name="Li W."/>
            <person name="Munsamy K."/>
            <person name="Piso A."/>
            <person name="Price J.L."/>
            <person name="Sonnekus B."/>
            <person name="Thomas C."/>
            <person name="van der Nest A."/>
            <person name="van Dijk A."/>
            <person name="van Heerden A."/>
            <person name="van Vuuren N."/>
            <person name="Yilmaz N."/>
            <person name="Duong T.A."/>
            <person name="van der Merwe N.A."/>
            <person name="Wingfield M.J."/>
            <person name="Wingfield B.D."/>
        </authorList>
    </citation>
    <scope>NUCLEOTIDE SEQUENCE [LARGE SCALE GENOMIC DNA]</scope>
    <source>
        <strain evidence="1 2">CMW 12675</strain>
    </source>
</reference>
<sequence length="153" mass="17571">MADLPASSGETPKSSSDIKSINSLYNYTSWRLVEGNESINLWVKYLKLKYWKQHEDFQFRFSKALRTLLDTNPPNRQAWETFEATFKTLACENLDRLGVICPPKSGILQAAVVADEVRALIQHPKLLDAPFRGFRNGLAKAFYESAYQNFLEY</sequence>
<protein>
    <submittedName>
        <fullName evidence="1">Uncharacterized protein</fullName>
    </submittedName>
</protein>
<proteinExistence type="predicted"/>